<reference evidence="1" key="1">
    <citation type="submission" date="2021-03" db="EMBL/GenBank/DDBJ databases">
        <authorList>
            <consortium name="Genoscope - CEA"/>
            <person name="William W."/>
        </authorList>
    </citation>
    <scope>NUCLEOTIDE SEQUENCE</scope>
    <source>
        <strain evidence="1">Doubled-haploid Pahang</strain>
    </source>
</reference>
<dbReference type="Proteomes" id="UP000012960">
    <property type="component" value="Unplaced"/>
</dbReference>
<evidence type="ECO:0000313" key="1">
    <source>
        <dbReference type="EMBL" id="CAG1847112.1"/>
    </source>
</evidence>
<dbReference type="AlphaFoldDB" id="A0A804JJZ5"/>
<gene>
    <name evidence="1" type="ORF">GSMUA_169070.1</name>
</gene>
<name>A0A804JJZ5_MUSAM</name>
<evidence type="ECO:0000313" key="3">
    <source>
        <dbReference type="Proteomes" id="UP000012960"/>
    </source>
</evidence>
<dbReference type="EMBL" id="HG996471">
    <property type="protein sequence ID" value="CAG1847112.1"/>
    <property type="molecule type" value="Genomic_DNA"/>
</dbReference>
<organism evidence="2 3">
    <name type="scientific">Musa acuminata subsp. malaccensis</name>
    <name type="common">Wild banana</name>
    <name type="synonym">Musa malaccensis</name>
    <dbReference type="NCBI Taxonomy" id="214687"/>
    <lineage>
        <taxon>Eukaryota</taxon>
        <taxon>Viridiplantae</taxon>
        <taxon>Streptophyta</taxon>
        <taxon>Embryophyta</taxon>
        <taxon>Tracheophyta</taxon>
        <taxon>Spermatophyta</taxon>
        <taxon>Magnoliopsida</taxon>
        <taxon>Liliopsida</taxon>
        <taxon>Zingiberales</taxon>
        <taxon>Musaceae</taxon>
        <taxon>Musa</taxon>
    </lineage>
</organism>
<accession>A0A804JJZ5</accession>
<sequence>MCRLSELMKQLSEKVCLLASRSRLSIWIGPRTLFH</sequence>
<reference evidence="2" key="2">
    <citation type="submission" date="2021-05" db="UniProtKB">
        <authorList>
            <consortium name="EnsemblPlants"/>
        </authorList>
    </citation>
    <scope>IDENTIFICATION</scope>
    <source>
        <strain evidence="2">subsp. malaccensis</strain>
    </source>
</reference>
<protein>
    <submittedName>
        <fullName evidence="1">(wild Malaysian banana) hypothetical protein</fullName>
    </submittedName>
</protein>
<evidence type="ECO:0000313" key="2">
    <source>
        <dbReference type="EnsemblPlants" id="Ma06_p24640.1"/>
    </source>
</evidence>
<proteinExistence type="predicted"/>
<dbReference type="EnsemblPlants" id="Ma06_t24640.1">
    <property type="protein sequence ID" value="Ma06_p24640.1"/>
    <property type="gene ID" value="Ma06_g24640"/>
</dbReference>
<dbReference type="InParanoid" id="A0A804JJZ5"/>
<keyword evidence="3" id="KW-1185">Reference proteome</keyword>
<dbReference type="Gramene" id="Ma06_t24640.1">
    <property type="protein sequence ID" value="Ma06_p24640.1"/>
    <property type="gene ID" value="Ma06_g24640"/>
</dbReference>